<comment type="caution">
    <text evidence="2">The sequence shown here is derived from an EMBL/GenBank/DDBJ whole genome shotgun (WGS) entry which is preliminary data.</text>
</comment>
<evidence type="ECO:0000256" key="1">
    <source>
        <dbReference type="SAM" id="Phobius"/>
    </source>
</evidence>
<proteinExistence type="predicted"/>
<feature type="transmembrane region" description="Helical" evidence="1">
    <location>
        <begin position="12"/>
        <end position="34"/>
    </location>
</feature>
<name>A0A0F9R4U6_9ZZZZ</name>
<protein>
    <submittedName>
        <fullName evidence="2">Uncharacterized protein</fullName>
    </submittedName>
</protein>
<accession>A0A0F9R4U6</accession>
<gene>
    <name evidence="2" type="ORF">LCGC14_0937080</name>
</gene>
<dbReference type="EMBL" id="LAZR01003256">
    <property type="protein sequence ID" value="KKN20296.1"/>
    <property type="molecule type" value="Genomic_DNA"/>
</dbReference>
<sequence>MNFKELKKELGEYYEVTVPTLVFVIVFLYPGSLIDVQESILSLFTLIVAMILLTITFVSYIFTDEEEDN</sequence>
<organism evidence="2">
    <name type="scientific">marine sediment metagenome</name>
    <dbReference type="NCBI Taxonomy" id="412755"/>
    <lineage>
        <taxon>unclassified sequences</taxon>
        <taxon>metagenomes</taxon>
        <taxon>ecological metagenomes</taxon>
    </lineage>
</organism>
<keyword evidence="1" id="KW-0812">Transmembrane</keyword>
<reference evidence="2" key="1">
    <citation type="journal article" date="2015" name="Nature">
        <title>Complex archaea that bridge the gap between prokaryotes and eukaryotes.</title>
        <authorList>
            <person name="Spang A."/>
            <person name="Saw J.H."/>
            <person name="Jorgensen S.L."/>
            <person name="Zaremba-Niedzwiedzka K."/>
            <person name="Martijn J."/>
            <person name="Lind A.E."/>
            <person name="van Eijk R."/>
            <person name="Schleper C."/>
            <person name="Guy L."/>
            <person name="Ettema T.J."/>
        </authorList>
    </citation>
    <scope>NUCLEOTIDE SEQUENCE</scope>
</reference>
<keyword evidence="1" id="KW-1133">Transmembrane helix</keyword>
<dbReference type="AlphaFoldDB" id="A0A0F9R4U6"/>
<evidence type="ECO:0000313" key="2">
    <source>
        <dbReference type="EMBL" id="KKN20296.1"/>
    </source>
</evidence>
<feature type="transmembrane region" description="Helical" evidence="1">
    <location>
        <begin position="40"/>
        <end position="62"/>
    </location>
</feature>
<keyword evidence="1" id="KW-0472">Membrane</keyword>